<name>A0A486K585_KLEPN</name>
<sequence length="32" mass="3299">MVAGGVGGIVGEWILGMGGERWVVLGMRVRVG</sequence>
<dbReference type="EMBL" id="CAAHCX010000017">
    <property type="protein sequence ID" value="VGM29389.1"/>
    <property type="molecule type" value="Genomic_DNA"/>
</dbReference>
<accession>A0A486K585</accession>
<protein>
    <submittedName>
        <fullName evidence="1">Uncharacterized protein</fullName>
    </submittedName>
</protein>
<proteinExistence type="predicted"/>
<evidence type="ECO:0000313" key="1">
    <source>
        <dbReference type="EMBL" id="VGM29389.1"/>
    </source>
</evidence>
<organism evidence="1">
    <name type="scientific">Klebsiella pneumoniae</name>
    <dbReference type="NCBI Taxonomy" id="573"/>
    <lineage>
        <taxon>Bacteria</taxon>
        <taxon>Pseudomonadati</taxon>
        <taxon>Pseudomonadota</taxon>
        <taxon>Gammaproteobacteria</taxon>
        <taxon>Enterobacterales</taxon>
        <taxon>Enterobacteriaceae</taxon>
        <taxon>Klebsiella/Raoultella group</taxon>
        <taxon>Klebsiella</taxon>
        <taxon>Klebsiella pneumoniae complex</taxon>
    </lineage>
</organism>
<reference evidence="1" key="1">
    <citation type="submission" date="2019-03" db="EMBL/GenBank/DDBJ databases">
        <authorList>
            <consortium name="Pathogen Informatics"/>
        </authorList>
    </citation>
    <scope>NUCLEOTIDE SEQUENCE</scope>
    <source>
        <strain evidence="1">5012STDY7626451</strain>
    </source>
</reference>
<dbReference type="AlphaFoldDB" id="A0A486K585"/>
<gene>
    <name evidence="1" type="ORF">SAMEA4873653_05246</name>
</gene>